<comment type="caution">
    <text evidence="2">The sequence shown here is derived from an EMBL/GenBank/DDBJ whole genome shotgun (WGS) entry which is preliminary data.</text>
</comment>
<accession>A0A8S3EBK1</accession>
<gene>
    <name evidence="2" type="ORF">GIL414_LOCUS61066</name>
</gene>
<evidence type="ECO:0000256" key="1">
    <source>
        <dbReference type="SAM" id="MobiDB-lite"/>
    </source>
</evidence>
<proteinExistence type="predicted"/>
<dbReference type="Proteomes" id="UP000681720">
    <property type="component" value="Unassembled WGS sequence"/>
</dbReference>
<sequence>NNEYDDTDGIVIWSPSTKQLTVHYNSYNSNNSNNNNNNNNNNRIDPSPVLSHADSTWKRTLDRILKRTKSGK</sequence>
<dbReference type="EMBL" id="CAJOBJ010238417">
    <property type="protein sequence ID" value="CAF5070285.1"/>
    <property type="molecule type" value="Genomic_DNA"/>
</dbReference>
<reference evidence="2" key="1">
    <citation type="submission" date="2021-02" db="EMBL/GenBank/DDBJ databases">
        <authorList>
            <person name="Nowell W R."/>
        </authorList>
    </citation>
    <scope>NUCLEOTIDE SEQUENCE</scope>
</reference>
<name>A0A8S3EBK1_9BILA</name>
<organism evidence="2 3">
    <name type="scientific">Rotaria magnacalcarata</name>
    <dbReference type="NCBI Taxonomy" id="392030"/>
    <lineage>
        <taxon>Eukaryota</taxon>
        <taxon>Metazoa</taxon>
        <taxon>Spiralia</taxon>
        <taxon>Gnathifera</taxon>
        <taxon>Rotifera</taxon>
        <taxon>Eurotatoria</taxon>
        <taxon>Bdelloidea</taxon>
        <taxon>Philodinida</taxon>
        <taxon>Philodinidae</taxon>
        <taxon>Rotaria</taxon>
    </lineage>
</organism>
<feature type="non-terminal residue" evidence="2">
    <location>
        <position position="1"/>
    </location>
</feature>
<protein>
    <submittedName>
        <fullName evidence="2">Uncharacterized protein</fullName>
    </submittedName>
</protein>
<feature type="compositionally biased region" description="Low complexity" evidence="1">
    <location>
        <begin position="24"/>
        <end position="42"/>
    </location>
</feature>
<feature type="non-terminal residue" evidence="2">
    <location>
        <position position="72"/>
    </location>
</feature>
<dbReference type="AlphaFoldDB" id="A0A8S3EBK1"/>
<evidence type="ECO:0000313" key="2">
    <source>
        <dbReference type="EMBL" id="CAF5070285.1"/>
    </source>
</evidence>
<feature type="region of interest" description="Disordered" evidence="1">
    <location>
        <begin position="24"/>
        <end position="55"/>
    </location>
</feature>
<evidence type="ECO:0000313" key="3">
    <source>
        <dbReference type="Proteomes" id="UP000681720"/>
    </source>
</evidence>